<dbReference type="AlphaFoldDB" id="A0A6A5KFL6"/>
<evidence type="ECO:0000313" key="2">
    <source>
        <dbReference type="Proteomes" id="UP000800040"/>
    </source>
</evidence>
<sequence length="162" mass="18131">MQREQSKVINFDHHSQTVWDMINERYDGISGSKQCDMSYDVQNQICDIIQSIADQAGVRHMSFATKSSGLETLRKIADTICAGSGDTLGSEVRKQFSHDSTLEDAMLDIVNAMSDEERETMRSKFWLKLSQLKGVADGYCVFEGLDDVMAALLGDFGDEDEE</sequence>
<organism evidence="1 2">
    <name type="scientific">Decorospora gaudefroyi</name>
    <dbReference type="NCBI Taxonomy" id="184978"/>
    <lineage>
        <taxon>Eukaryota</taxon>
        <taxon>Fungi</taxon>
        <taxon>Dikarya</taxon>
        <taxon>Ascomycota</taxon>
        <taxon>Pezizomycotina</taxon>
        <taxon>Dothideomycetes</taxon>
        <taxon>Pleosporomycetidae</taxon>
        <taxon>Pleosporales</taxon>
        <taxon>Pleosporineae</taxon>
        <taxon>Pleosporaceae</taxon>
        <taxon>Decorospora</taxon>
    </lineage>
</organism>
<dbReference type="OrthoDB" id="4364733at2759"/>
<reference evidence="1" key="1">
    <citation type="submission" date="2020-01" db="EMBL/GenBank/DDBJ databases">
        <authorList>
            <consortium name="DOE Joint Genome Institute"/>
            <person name="Haridas S."/>
            <person name="Albert R."/>
            <person name="Binder M."/>
            <person name="Bloem J."/>
            <person name="Labutti K."/>
            <person name="Salamov A."/>
            <person name="Andreopoulos B."/>
            <person name="Baker S.E."/>
            <person name="Barry K."/>
            <person name="Bills G."/>
            <person name="Bluhm B.H."/>
            <person name="Cannon C."/>
            <person name="Castanera R."/>
            <person name="Culley D.E."/>
            <person name="Daum C."/>
            <person name="Ezra D."/>
            <person name="Gonzalez J.B."/>
            <person name="Henrissat B."/>
            <person name="Kuo A."/>
            <person name="Liang C."/>
            <person name="Lipzen A."/>
            <person name="Lutzoni F."/>
            <person name="Magnuson J."/>
            <person name="Mondo S."/>
            <person name="Nolan M."/>
            <person name="Ohm R."/>
            <person name="Pangilinan J."/>
            <person name="Park H.-J."/>
            <person name="Ramirez L."/>
            <person name="Alfaro M."/>
            <person name="Sun H."/>
            <person name="Tritt A."/>
            <person name="Yoshinaga Y."/>
            <person name="Zwiers L.-H."/>
            <person name="Turgeon B.G."/>
            <person name="Goodwin S.B."/>
            <person name="Spatafora J.W."/>
            <person name="Crous P.W."/>
            <person name="Grigoriev I.V."/>
        </authorList>
    </citation>
    <scope>NUCLEOTIDE SEQUENCE</scope>
    <source>
        <strain evidence="1">P77</strain>
    </source>
</reference>
<dbReference type="Proteomes" id="UP000800040">
    <property type="component" value="Unassembled WGS sequence"/>
</dbReference>
<accession>A0A6A5KFL6</accession>
<protein>
    <submittedName>
        <fullName evidence="1">Uncharacterized protein</fullName>
    </submittedName>
</protein>
<proteinExistence type="predicted"/>
<name>A0A6A5KFL6_9PLEO</name>
<dbReference type="EMBL" id="ML975294">
    <property type="protein sequence ID" value="KAF1834959.1"/>
    <property type="molecule type" value="Genomic_DNA"/>
</dbReference>
<keyword evidence="2" id="KW-1185">Reference proteome</keyword>
<evidence type="ECO:0000313" key="1">
    <source>
        <dbReference type="EMBL" id="KAF1834959.1"/>
    </source>
</evidence>
<gene>
    <name evidence="1" type="ORF">BDW02DRAFT_620552</name>
</gene>